<feature type="region of interest" description="Disordered" evidence="1">
    <location>
        <begin position="216"/>
        <end position="236"/>
    </location>
</feature>
<reference evidence="2 3" key="1">
    <citation type="submission" date="2019-02" db="EMBL/GenBank/DDBJ databases">
        <title>Deep-cultivation of Planctomycetes and their phenomic and genomic characterization uncovers novel biology.</title>
        <authorList>
            <person name="Wiegand S."/>
            <person name="Jogler M."/>
            <person name="Boedeker C."/>
            <person name="Pinto D."/>
            <person name="Vollmers J."/>
            <person name="Rivas-Marin E."/>
            <person name="Kohn T."/>
            <person name="Peeters S.H."/>
            <person name="Heuer A."/>
            <person name="Rast P."/>
            <person name="Oberbeckmann S."/>
            <person name="Bunk B."/>
            <person name="Jeske O."/>
            <person name="Meyerdierks A."/>
            <person name="Storesund J.E."/>
            <person name="Kallscheuer N."/>
            <person name="Luecker S."/>
            <person name="Lage O.M."/>
            <person name="Pohl T."/>
            <person name="Merkel B.J."/>
            <person name="Hornburger P."/>
            <person name="Mueller R.-W."/>
            <person name="Bruemmer F."/>
            <person name="Labrenz M."/>
            <person name="Spormann A.M."/>
            <person name="Op den Camp H."/>
            <person name="Overmann J."/>
            <person name="Amann R."/>
            <person name="Jetten M.S.M."/>
            <person name="Mascher T."/>
            <person name="Medema M.H."/>
            <person name="Devos D.P."/>
            <person name="Kaster A.-K."/>
            <person name="Ovreas L."/>
            <person name="Rohde M."/>
            <person name="Galperin M.Y."/>
            <person name="Jogler C."/>
        </authorList>
    </citation>
    <scope>NUCLEOTIDE SEQUENCE [LARGE SCALE GENOMIC DNA]</scope>
    <source>
        <strain evidence="2 3">HG15A2</strain>
    </source>
</reference>
<evidence type="ECO:0000313" key="2">
    <source>
        <dbReference type="EMBL" id="QDS96775.1"/>
    </source>
</evidence>
<dbReference type="Proteomes" id="UP000319852">
    <property type="component" value="Chromosome"/>
</dbReference>
<protein>
    <submittedName>
        <fullName evidence="2">Uncharacterized protein</fullName>
    </submittedName>
</protein>
<accession>A0A517MPG4</accession>
<dbReference type="EMBL" id="CP036263">
    <property type="protein sequence ID" value="QDS96775.1"/>
    <property type="molecule type" value="Genomic_DNA"/>
</dbReference>
<gene>
    <name evidence="2" type="ORF">HG15A2_00330</name>
</gene>
<organism evidence="2 3">
    <name type="scientific">Adhaeretor mobilis</name>
    <dbReference type="NCBI Taxonomy" id="1930276"/>
    <lineage>
        <taxon>Bacteria</taxon>
        <taxon>Pseudomonadati</taxon>
        <taxon>Planctomycetota</taxon>
        <taxon>Planctomycetia</taxon>
        <taxon>Pirellulales</taxon>
        <taxon>Lacipirellulaceae</taxon>
        <taxon>Adhaeretor</taxon>
    </lineage>
</organism>
<keyword evidence="3" id="KW-1185">Reference proteome</keyword>
<dbReference type="AlphaFoldDB" id="A0A517MPG4"/>
<dbReference type="KEGG" id="amob:HG15A2_00330"/>
<feature type="compositionally biased region" description="Basic and acidic residues" evidence="1">
    <location>
        <begin position="217"/>
        <end position="226"/>
    </location>
</feature>
<evidence type="ECO:0000313" key="3">
    <source>
        <dbReference type="Proteomes" id="UP000319852"/>
    </source>
</evidence>
<evidence type="ECO:0000256" key="1">
    <source>
        <dbReference type="SAM" id="MobiDB-lite"/>
    </source>
</evidence>
<sequence length="244" mass="26094">MTKTLSTLAAVTVLVATCEPTLAVERLSQPTTLSQDSAVEQATCTSCGCAAATCGCATEPCRVDPCKCHKARMKVAKCATCVCDPDCYQCESEIKKEEVEKHCYNVCAEPVCIPKFRWPWECCKKSCQSSCCDSCCGGCDCTACCDGNCTNKHCGKIRCVNNLEKEKYTCDVCVTEWKAVRKSCGCCNGGGCDGCSDGCCALNGKASNVATASAEEPVAKDRHGSTDEAGQESPLARLTRWLRR</sequence>
<proteinExistence type="predicted"/>
<name>A0A517MPG4_9BACT</name>